<protein>
    <submittedName>
        <fullName evidence="2">Glycosyltransferase family 1 protein</fullName>
    </submittedName>
</protein>
<gene>
    <name evidence="2" type="ORF">QQ91_001700</name>
</gene>
<sequence length="384" mass="44020">MKNLMFSVRDFATLVGYSYLYEFEDACASVLDAKLLKLSHYDELNFYRRLYKYASRIKKSGGQPGAFANSLVKSSLQQPLDGSYDFFFATFNHVFELFTLMVLGDWRKNCNKAACYITEVRVNDFPECTYLLNFLRDFEHIFLGTRQCVDDVASITGRPCSYLPISADTLRFRPFDLRSRPAIECANLGRRSAITHQALMDYAQSHNLFYYYDTASISNVVNAKQQQTFVVKDPAEHRMLLANILKNSRYFIANRSRANETEVAYSEISSRFFEGAAAGTIMLGIAPDTEEFHQNFDWPDAVIPTPFDCPDIADLIQSLNNQPERLEGIRRQNVSQAMLRHDSVHRLQTIFDAVGLTPTPKMSQRVNTLQEIAHSLYQPQPKFE</sequence>
<reference evidence="2" key="2">
    <citation type="journal article" date="2015" name="Genome Announc.">
        <title>Draft Genome Sequence of Filamentous Marine Cyanobacterium Lyngbya confervoides Strain BDU141951.</title>
        <authorList>
            <person name="Chandrababunaidu M.M."/>
            <person name="Sen D."/>
            <person name="Tripathy S."/>
        </authorList>
    </citation>
    <scope>NUCLEOTIDE SEQUENCE</scope>
    <source>
        <strain evidence="2">BDU141951</strain>
    </source>
</reference>
<name>A0A0C1YDW4_9CYAN</name>
<dbReference type="EMBL" id="JTHE02000002">
    <property type="protein sequence ID" value="NEV65826.1"/>
    <property type="molecule type" value="Genomic_DNA"/>
</dbReference>
<evidence type="ECO:0000259" key="1">
    <source>
        <dbReference type="Pfam" id="PF13524"/>
    </source>
</evidence>
<organism evidence="2">
    <name type="scientific">Lyngbya confervoides BDU141951</name>
    <dbReference type="NCBI Taxonomy" id="1574623"/>
    <lineage>
        <taxon>Bacteria</taxon>
        <taxon>Bacillati</taxon>
        <taxon>Cyanobacteriota</taxon>
        <taxon>Cyanophyceae</taxon>
        <taxon>Oscillatoriophycideae</taxon>
        <taxon>Oscillatoriales</taxon>
        <taxon>Microcoleaceae</taxon>
        <taxon>Lyngbya</taxon>
    </lineage>
</organism>
<reference evidence="2" key="3">
    <citation type="submission" date="2020-02" db="EMBL/GenBank/DDBJ databases">
        <authorList>
            <person name="Sarangi A.N."/>
            <person name="Ghosh S."/>
            <person name="Mukherjee M."/>
            <person name="Tripathy S."/>
        </authorList>
    </citation>
    <scope>NUCLEOTIDE SEQUENCE</scope>
    <source>
        <strain evidence="2">BDU141951</strain>
    </source>
</reference>
<dbReference type="AlphaFoldDB" id="A0A0C1YDW4"/>
<dbReference type="Pfam" id="PF13524">
    <property type="entry name" value="Glyco_trans_1_2"/>
    <property type="match status" value="1"/>
</dbReference>
<proteinExistence type="predicted"/>
<dbReference type="InterPro" id="IPR055259">
    <property type="entry name" value="YkvP/CgeB_Glyco_trans-like"/>
</dbReference>
<reference evidence="2" key="1">
    <citation type="submission" date="2014-11" db="EMBL/GenBank/DDBJ databases">
        <authorList>
            <person name="Malar M.C."/>
            <person name="Sen D."/>
            <person name="Tripathy S."/>
        </authorList>
    </citation>
    <scope>NUCLEOTIDE SEQUENCE</scope>
    <source>
        <strain evidence="2">BDU141951</strain>
    </source>
</reference>
<evidence type="ECO:0000313" key="2">
    <source>
        <dbReference type="EMBL" id="NEV65826.1"/>
    </source>
</evidence>
<comment type="caution">
    <text evidence="2">The sequence shown here is derived from an EMBL/GenBank/DDBJ whole genome shotgun (WGS) entry which is preliminary data.</text>
</comment>
<feature type="domain" description="Spore protein YkvP/CgeB glycosyl transferase-like" evidence="1">
    <location>
        <begin position="241"/>
        <end position="351"/>
    </location>
</feature>
<accession>A0A0C1YDW4</accession>